<dbReference type="GO" id="GO:0030983">
    <property type="term" value="F:mismatched DNA binding"/>
    <property type="evidence" value="ECO:0007669"/>
    <property type="project" value="InterPro"/>
</dbReference>
<dbReference type="EMBL" id="JAHQCW010000045">
    <property type="protein sequence ID" value="MBU9738940.1"/>
    <property type="molecule type" value="Genomic_DNA"/>
</dbReference>
<dbReference type="GO" id="GO:0005524">
    <property type="term" value="F:ATP binding"/>
    <property type="evidence" value="ECO:0007669"/>
    <property type="project" value="UniProtKB-KW"/>
</dbReference>
<dbReference type="PANTHER" id="PTHR11361:SF152">
    <property type="entry name" value="DNA MISMATCH REPAIR PROTEIN"/>
    <property type="match status" value="1"/>
</dbReference>
<comment type="caution">
    <text evidence="6">The sequence shown here is derived from an EMBL/GenBank/DDBJ whole genome shotgun (WGS) entry which is preliminary data.</text>
</comment>
<protein>
    <recommendedName>
        <fullName evidence="5">DNA mismatch repair proteins mutS family domain-containing protein</fullName>
    </recommendedName>
</protein>
<accession>A0A949K4S4</accession>
<evidence type="ECO:0000256" key="1">
    <source>
        <dbReference type="ARBA" id="ARBA00022741"/>
    </source>
</evidence>
<dbReference type="Gene3D" id="3.40.50.300">
    <property type="entry name" value="P-loop containing nucleotide triphosphate hydrolases"/>
    <property type="match status" value="1"/>
</dbReference>
<proteinExistence type="predicted"/>
<dbReference type="InterPro" id="IPR000432">
    <property type="entry name" value="DNA_mismatch_repair_MutS_C"/>
</dbReference>
<reference evidence="6" key="1">
    <citation type="submission" date="2021-06" db="EMBL/GenBank/DDBJ databases">
        <title>Description of novel taxa of the family Lachnospiraceae.</title>
        <authorList>
            <person name="Chaplin A.V."/>
            <person name="Sokolova S.R."/>
            <person name="Pikina A.P."/>
            <person name="Korzhanova M."/>
            <person name="Belova V."/>
            <person name="Korostin D."/>
            <person name="Efimov B.A."/>
        </authorList>
    </citation>
    <scope>NUCLEOTIDE SEQUENCE</scope>
    <source>
        <strain evidence="6">ASD5720</strain>
    </source>
</reference>
<evidence type="ECO:0000256" key="4">
    <source>
        <dbReference type="SAM" id="Phobius"/>
    </source>
</evidence>
<dbReference type="InterPro" id="IPR045076">
    <property type="entry name" value="MutS"/>
</dbReference>
<dbReference type="AlphaFoldDB" id="A0A949K4S4"/>
<keyword evidence="4" id="KW-0812">Transmembrane</keyword>
<dbReference type="Proteomes" id="UP000712157">
    <property type="component" value="Unassembled WGS sequence"/>
</dbReference>
<dbReference type="GO" id="GO:0006298">
    <property type="term" value="P:mismatch repair"/>
    <property type="evidence" value="ECO:0007669"/>
    <property type="project" value="InterPro"/>
</dbReference>
<dbReference type="InterPro" id="IPR036187">
    <property type="entry name" value="DNA_mismatch_repair_MutS_sf"/>
</dbReference>
<evidence type="ECO:0000259" key="5">
    <source>
        <dbReference type="SMART" id="SM00534"/>
    </source>
</evidence>
<keyword evidence="2" id="KW-0067">ATP-binding</keyword>
<dbReference type="InterPro" id="IPR027417">
    <property type="entry name" value="P-loop_NTPase"/>
</dbReference>
<name>A0A949K4S4_9FIRM</name>
<dbReference type="SUPFAM" id="SSF52540">
    <property type="entry name" value="P-loop containing nucleoside triphosphate hydrolases"/>
    <property type="match status" value="1"/>
</dbReference>
<evidence type="ECO:0000313" key="7">
    <source>
        <dbReference type="Proteomes" id="UP000712157"/>
    </source>
</evidence>
<dbReference type="Pfam" id="PF00488">
    <property type="entry name" value="MutS_V"/>
    <property type="match status" value="1"/>
</dbReference>
<evidence type="ECO:0000256" key="2">
    <source>
        <dbReference type="ARBA" id="ARBA00022840"/>
    </source>
</evidence>
<gene>
    <name evidence="6" type="ORF">KTH89_20600</name>
</gene>
<keyword evidence="3" id="KW-0238">DNA-binding</keyword>
<organism evidence="6 7">
    <name type="scientific">Diplocloster agilis</name>
    <dbReference type="NCBI Taxonomy" id="2850323"/>
    <lineage>
        <taxon>Bacteria</taxon>
        <taxon>Bacillati</taxon>
        <taxon>Bacillota</taxon>
        <taxon>Clostridia</taxon>
        <taxon>Lachnospirales</taxon>
        <taxon>Lachnospiraceae</taxon>
        <taxon>Diplocloster</taxon>
    </lineage>
</organism>
<evidence type="ECO:0000256" key="3">
    <source>
        <dbReference type="ARBA" id="ARBA00023125"/>
    </source>
</evidence>
<feature type="domain" description="DNA mismatch repair proteins mutS family" evidence="5">
    <location>
        <begin position="366"/>
        <end position="551"/>
    </location>
</feature>
<dbReference type="GO" id="GO:0005829">
    <property type="term" value="C:cytosol"/>
    <property type="evidence" value="ECO:0007669"/>
    <property type="project" value="TreeGrafter"/>
</dbReference>
<keyword evidence="1" id="KW-0547">Nucleotide-binding</keyword>
<dbReference type="GO" id="GO:0140664">
    <property type="term" value="F:ATP-dependent DNA damage sensor activity"/>
    <property type="evidence" value="ECO:0007669"/>
    <property type="project" value="InterPro"/>
</dbReference>
<sequence>MNEYWFVAIAVAAVFLIVFLKLFYDRIKWERRRERKIALSWGKQPEQEYTAEEFDSISHFCKRRHDGVTGIDDITWNDLDMDEVFMLVNHTWSSPGQECLYDIMRTPVYEKEVLEEREGLISYFASHESERRAVEKIYAKMGRVKGVSLADYIYWLADLTEMKLVPHIIMAVLALAGIVSIFIAPAQGIIFFIVVMCANILNYFSQKKEIEPYINAFAFIIKMMDTAKELEKLNIGEIESYQAEMKKTSRQFHKFRKNSFLVLAGQGGMNEDPLAMILDYIRMVFHVDLIKFNWMLKEVKLHLKDAELFIEQIGMLESMIAIANFREMMPYVCLPELQPGKKVRLEAENIYHPLVEHAVASSIQAGRGVLLTGSNASGKSTFLKTIAINAILAQTVHTVLADRYVGNYFSIYSSMALKDNLMGQESYFIVEIKSLKRIMDAVDQEHPVLCFVDEVLRGTNTVERIAASSEILKSLNDAGVLCFAATHDIELTYILENSYDNYHFREEIKDQDILFDYCLREGRATSRNAIRLLGLIGYDEEIINQAENMATRFAEEGVWALSE</sequence>
<evidence type="ECO:0000313" key="6">
    <source>
        <dbReference type="EMBL" id="MBU9738940.1"/>
    </source>
</evidence>
<dbReference type="SMART" id="SM00534">
    <property type="entry name" value="MUTSac"/>
    <property type="match status" value="1"/>
</dbReference>
<feature type="transmembrane region" description="Helical" evidence="4">
    <location>
        <begin position="6"/>
        <end position="24"/>
    </location>
</feature>
<keyword evidence="4" id="KW-1133">Transmembrane helix</keyword>
<dbReference type="RefSeq" id="WP_238722940.1">
    <property type="nucleotide sequence ID" value="NZ_JAHQCW010000045.1"/>
</dbReference>
<feature type="transmembrane region" description="Helical" evidence="4">
    <location>
        <begin position="164"/>
        <end position="183"/>
    </location>
</feature>
<dbReference type="PANTHER" id="PTHR11361">
    <property type="entry name" value="DNA MISMATCH REPAIR PROTEIN MUTS FAMILY MEMBER"/>
    <property type="match status" value="1"/>
</dbReference>
<dbReference type="SUPFAM" id="SSF48334">
    <property type="entry name" value="DNA repair protein MutS, domain III"/>
    <property type="match status" value="1"/>
</dbReference>
<keyword evidence="7" id="KW-1185">Reference proteome</keyword>
<keyword evidence="4" id="KW-0472">Membrane</keyword>